<evidence type="ECO:0000313" key="3">
    <source>
        <dbReference type="Proteomes" id="UP000013827"/>
    </source>
</evidence>
<keyword evidence="3" id="KW-1185">Reference proteome</keyword>
<dbReference type="RefSeq" id="XP_005787542.1">
    <property type="nucleotide sequence ID" value="XM_005787485.1"/>
</dbReference>
<dbReference type="Proteomes" id="UP000013827">
    <property type="component" value="Unassembled WGS sequence"/>
</dbReference>
<organism evidence="2 3">
    <name type="scientific">Emiliania huxleyi (strain CCMP1516)</name>
    <dbReference type="NCBI Taxonomy" id="280463"/>
    <lineage>
        <taxon>Eukaryota</taxon>
        <taxon>Haptista</taxon>
        <taxon>Haptophyta</taxon>
        <taxon>Prymnesiophyceae</taxon>
        <taxon>Isochrysidales</taxon>
        <taxon>Noelaerhabdaceae</taxon>
        <taxon>Emiliania</taxon>
    </lineage>
</organism>
<feature type="domain" description="NAD-dependent epimerase/dehydratase" evidence="1">
    <location>
        <begin position="12"/>
        <end position="249"/>
    </location>
</feature>
<dbReference type="EnsemblProtists" id="EOD35113">
    <property type="protein sequence ID" value="EOD35113"/>
    <property type="gene ID" value="EMIHUDRAFT_467468"/>
</dbReference>
<dbReference type="GO" id="GO:0003978">
    <property type="term" value="F:UDP-glucose 4-epimerase activity"/>
    <property type="evidence" value="ECO:0007669"/>
    <property type="project" value="TreeGrafter"/>
</dbReference>
<dbReference type="SUPFAM" id="SSF51735">
    <property type="entry name" value="NAD(P)-binding Rossmann-fold domains"/>
    <property type="match status" value="1"/>
</dbReference>
<name>A0A0D3KH78_EMIH1</name>
<sequence>MLATIAAATSDVLVIGGTGLMGAPTAARLLEAGRRVVIMSRGKTQGQGTNGRRPTTPAGAEMLLCDRDDEDAFVAALCSPDCPRVIVDFTAMKPSQVQSVRRAHEKLPLAHYIFVSTNMAYPGGVERMDVSATDGRIAEKSARLGSASEAPCNYGGNKLKCEALLHRYAAAAPPLRSTVVRPPAVVGAGCDPRHKKLQRLWHEKLQRLVLGLPPLPETKACPPAERPGRRFRVACADDVAQVIARVVDRPPPPTHASAQRQDGGASEAYEAFNVASGGPQGYDLDDYVAALAAALGRPVPEVPEAPEMRNYEKQGVLDTTRAEEELGFVPTQMSEWMAATVAWHAPLLDGCS</sequence>
<dbReference type="KEGG" id="ehx:EMIHUDRAFT_467468"/>
<dbReference type="Pfam" id="PF01370">
    <property type="entry name" value="Epimerase"/>
    <property type="match status" value="1"/>
</dbReference>
<dbReference type="HOGENOM" id="CLU_788553_0_0_1"/>
<accession>A0A0D3KH78</accession>
<dbReference type="Gene3D" id="3.40.50.720">
    <property type="entry name" value="NAD(P)-binding Rossmann-like Domain"/>
    <property type="match status" value="1"/>
</dbReference>
<proteinExistence type="predicted"/>
<evidence type="ECO:0000313" key="2">
    <source>
        <dbReference type="EnsemblProtists" id="EOD35113"/>
    </source>
</evidence>
<dbReference type="AlphaFoldDB" id="A0A0D3KH78"/>
<dbReference type="GeneID" id="17280384"/>
<dbReference type="PaxDb" id="2903-EOD35113"/>
<reference evidence="3" key="1">
    <citation type="journal article" date="2013" name="Nature">
        <title>Pan genome of the phytoplankton Emiliania underpins its global distribution.</title>
        <authorList>
            <person name="Read B.A."/>
            <person name="Kegel J."/>
            <person name="Klute M.J."/>
            <person name="Kuo A."/>
            <person name="Lefebvre S.C."/>
            <person name="Maumus F."/>
            <person name="Mayer C."/>
            <person name="Miller J."/>
            <person name="Monier A."/>
            <person name="Salamov A."/>
            <person name="Young J."/>
            <person name="Aguilar M."/>
            <person name="Claverie J.M."/>
            <person name="Frickenhaus S."/>
            <person name="Gonzalez K."/>
            <person name="Herman E.K."/>
            <person name="Lin Y.C."/>
            <person name="Napier J."/>
            <person name="Ogata H."/>
            <person name="Sarno A.F."/>
            <person name="Shmutz J."/>
            <person name="Schroeder D."/>
            <person name="de Vargas C."/>
            <person name="Verret F."/>
            <person name="von Dassow P."/>
            <person name="Valentin K."/>
            <person name="Van de Peer Y."/>
            <person name="Wheeler G."/>
            <person name="Dacks J.B."/>
            <person name="Delwiche C.F."/>
            <person name="Dyhrman S.T."/>
            <person name="Glockner G."/>
            <person name="John U."/>
            <person name="Richards T."/>
            <person name="Worden A.Z."/>
            <person name="Zhang X."/>
            <person name="Grigoriev I.V."/>
            <person name="Allen A.E."/>
            <person name="Bidle K."/>
            <person name="Borodovsky M."/>
            <person name="Bowler C."/>
            <person name="Brownlee C."/>
            <person name="Cock J.M."/>
            <person name="Elias M."/>
            <person name="Gladyshev V.N."/>
            <person name="Groth M."/>
            <person name="Guda C."/>
            <person name="Hadaegh A."/>
            <person name="Iglesias-Rodriguez M.D."/>
            <person name="Jenkins J."/>
            <person name="Jones B.M."/>
            <person name="Lawson T."/>
            <person name="Leese F."/>
            <person name="Lindquist E."/>
            <person name="Lobanov A."/>
            <person name="Lomsadze A."/>
            <person name="Malik S.B."/>
            <person name="Marsh M.E."/>
            <person name="Mackinder L."/>
            <person name="Mock T."/>
            <person name="Mueller-Roeber B."/>
            <person name="Pagarete A."/>
            <person name="Parker M."/>
            <person name="Probert I."/>
            <person name="Quesneville H."/>
            <person name="Raines C."/>
            <person name="Rensing S.A."/>
            <person name="Riano-Pachon D.M."/>
            <person name="Richier S."/>
            <person name="Rokitta S."/>
            <person name="Shiraiwa Y."/>
            <person name="Soanes D.M."/>
            <person name="van der Giezen M."/>
            <person name="Wahlund T.M."/>
            <person name="Williams B."/>
            <person name="Wilson W."/>
            <person name="Wolfe G."/>
            <person name="Wurch L.L."/>
        </authorList>
    </citation>
    <scope>NUCLEOTIDE SEQUENCE</scope>
</reference>
<dbReference type="InterPro" id="IPR036291">
    <property type="entry name" value="NAD(P)-bd_dom_sf"/>
</dbReference>
<dbReference type="PANTHER" id="PTHR43725:SF32">
    <property type="entry name" value="NAD-DEPENDENT EPIMERASE_DEHYDRATASE DOMAIN-CONTAINING PROTEIN"/>
    <property type="match status" value="1"/>
</dbReference>
<dbReference type="PANTHER" id="PTHR43725">
    <property type="entry name" value="UDP-GLUCOSE 4-EPIMERASE"/>
    <property type="match status" value="1"/>
</dbReference>
<reference evidence="2" key="2">
    <citation type="submission" date="2024-10" db="UniProtKB">
        <authorList>
            <consortium name="EnsemblProtists"/>
        </authorList>
    </citation>
    <scope>IDENTIFICATION</scope>
</reference>
<evidence type="ECO:0000259" key="1">
    <source>
        <dbReference type="Pfam" id="PF01370"/>
    </source>
</evidence>
<dbReference type="GO" id="GO:0005996">
    <property type="term" value="P:monosaccharide metabolic process"/>
    <property type="evidence" value="ECO:0007669"/>
    <property type="project" value="TreeGrafter"/>
</dbReference>
<protein>
    <recommendedName>
        <fullName evidence="1">NAD-dependent epimerase/dehydratase domain-containing protein</fullName>
    </recommendedName>
</protein>
<dbReference type="GO" id="GO:0005829">
    <property type="term" value="C:cytosol"/>
    <property type="evidence" value="ECO:0007669"/>
    <property type="project" value="TreeGrafter"/>
</dbReference>
<dbReference type="InterPro" id="IPR001509">
    <property type="entry name" value="Epimerase_deHydtase"/>
</dbReference>